<dbReference type="Ensembl" id="ENSAMXT00005009581.1">
    <property type="protein sequence ID" value="ENSAMXP00005008557.1"/>
    <property type="gene ID" value="ENSAMXG00005004969.1"/>
</dbReference>
<name>A0A8B9HE92_ASTMX</name>
<evidence type="ECO:0000313" key="2">
    <source>
        <dbReference type="Ensembl" id="ENSAMXP00005008557.1"/>
    </source>
</evidence>
<proteinExistence type="predicted"/>
<accession>A0A8B9HE92</accession>
<dbReference type="InterPro" id="IPR033461">
    <property type="entry name" value="WRNPLPNID"/>
</dbReference>
<evidence type="ECO:0000259" key="1">
    <source>
        <dbReference type="Pfam" id="PF15017"/>
    </source>
</evidence>
<dbReference type="Proteomes" id="UP000694621">
    <property type="component" value="Unplaced"/>
</dbReference>
<organism evidence="2 3">
    <name type="scientific">Astyanax mexicanus</name>
    <name type="common">Blind cave fish</name>
    <name type="synonym">Astyanax fasciatus mexicanus</name>
    <dbReference type="NCBI Taxonomy" id="7994"/>
    <lineage>
        <taxon>Eukaryota</taxon>
        <taxon>Metazoa</taxon>
        <taxon>Chordata</taxon>
        <taxon>Craniata</taxon>
        <taxon>Vertebrata</taxon>
        <taxon>Euteleostomi</taxon>
        <taxon>Actinopterygii</taxon>
        <taxon>Neopterygii</taxon>
        <taxon>Teleostei</taxon>
        <taxon>Ostariophysi</taxon>
        <taxon>Characiformes</taxon>
        <taxon>Characoidei</taxon>
        <taxon>Acestrorhamphidae</taxon>
        <taxon>Acestrorhamphinae</taxon>
        <taxon>Astyanax</taxon>
    </lineage>
</organism>
<feature type="domain" description="Putative WW-binding" evidence="1">
    <location>
        <begin position="17"/>
        <end position="38"/>
    </location>
</feature>
<protein>
    <recommendedName>
        <fullName evidence="1">Putative WW-binding domain-containing protein</fullName>
    </recommendedName>
</protein>
<dbReference type="AlphaFoldDB" id="A0A8B9HE92"/>
<reference evidence="2" key="1">
    <citation type="submission" date="2025-08" db="UniProtKB">
        <authorList>
            <consortium name="Ensembl"/>
        </authorList>
    </citation>
    <scope>IDENTIFICATION</scope>
</reference>
<sequence>MQRNEEDDNVTEDQLSAFNTFQFWRTPLPELDLSLLDPQLSRHAGSRTFPYFKIELSGFPLILYIFCTVHLKI</sequence>
<evidence type="ECO:0000313" key="3">
    <source>
        <dbReference type="Proteomes" id="UP000694621"/>
    </source>
</evidence>
<dbReference type="Pfam" id="PF15017">
    <property type="entry name" value="WRNPLPNID"/>
    <property type="match status" value="1"/>
</dbReference>